<name>A0A182FY78_ANOAL</name>
<proteinExistence type="predicted"/>
<dbReference type="EnsemblMetazoa" id="AALB014580-RA">
    <property type="protein sequence ID" value="AALB014580-PA"/>
    <property type="gene ID" value="AALB014580"/>
</dbReference>
<sequence>MVSRPCLPFCFCWLGFCAFTRLNGAQPLYTYTATRS</sequence>
<dbReference type="AlphaFoldDB" id="A0A182FY78"/>
<dbReference type="VEuPathDB" id="VectorBase:AALB014580"/>
<evidence type="ECO:0000313" key="1">
    <source>
        <dbReference type="EnsemblMetazoa" id="AALB014580-PA"/>
    </source>
</evidence>
<organism evidence="1 2">
    <name type="scientific">Anopheles albimanus</name>
    <name type="common">New world malaria mosquito</name>
    <dbReference type="NCBI Taxonomy" id="7167"/>
    <lineage>
        <taxon>Eukaryota</taxon>
        <taxon>Metazoa</taxon>
        <taxon>Ecdysozoa</taxon>
        <taxon>Arthropoda</taxon>
        <taxon>Hexapoda</taxon>
        <taxon>Insecta</taxon>
        <taxon>Pterygota</taxon>
        <taxon>Neoptera</taxon>
        <taxon>Endopterygota</taxon>
        <taxon>Diptera</taxon>
        <taxon>Nematocera</taxon>
        <taxon>Culicoidea</taxon>
        <taxon>Culicidae</taxon>
        <taxon>Anophelinae</taxon>
        <taxon>Anopheles</taxon>
    </lineage>
</organism>
<evidence type="ECO:0000313" key="2">
    <source>
        <dbReference type="Proteomes" id="UP000069272"/>
    </source>
</evidence>
<keyword evidence="2" id="KW-1185">Reference proteome</keyword>
<dbReference type="Proteomes" id="UP000069272">
    <property type="component" value="Chromosome X"/>
</dbReference>
<reference evidence="1" key="2">
    <citation type="submission" date="2022-08" db="UniProtKB">
        <authorList>
            <consortium name="EnsemblMetazoa"/>
        </authorList>
    </citation>
    <scope>IDENTIFICATION</scope>
    <source>
        <strain evidence="1">STECLA/ALBI9_A</strain>
    </source>
</reference>
<accession>A0A182FY78</accession>
<reference evidence="1 2" key="1">
    <citation type="journal article" date="2017" name="G3 (Bethesda)">
        <title>The Physical Genome Mapping of Anopheles albimanus Corrected Scaffold Misassemblies and Identified Interarm Rearrangements in Genus Anopheles.</title>
        <authorList>
            <person name="Artemov G.N."/>
            <person name="Peery A.N."/>
            <person name="Jiang X."/>
            <person name="Tu Z."/>
            <person name="Stegniy V.N."/>
            <person name="Sharakhova M.V."/>
            <person name="Sharakhov I.V."/>
        </authorList>
    </citation>
    <scope>NUCLEOTIDE SEQUENCE [LARGE SCALE GENOMIC DNA]</scope>
    <source>
        <strain evidence="1 2">ALBI9_A</strain>
    </source>
</reference>
<protein>
    <submittedName>
        <fullName evidence="1">Uncharacterized protein</fullName>
    </submittedName>
</protein>